<proteinExistence type="predicted"/>
<sequence>MNEANQYFGRIAICLNKNSSTIQQSPITDFVDFFKLMISFQTS</sequence>
<gene>
    <name evidence="1" type="ORF">MS3_06152</name>
</gene>
<protein>
    <submittedName>
        <fullName evidence="1">Uncharacterized protein</fullName>
    </submittedName>
</protein>
<evidence type="ECO:0000313" key="1">
    <source>
        <dbReference type="EMBL" id="KGB37795.1"/>
    </source>
</evidence>
<name>A0A094ZSQ4_SCHHA</name>
<organism evidence="1">
    <name type="scientific">Schistosoma haematobium</name>
    <name type="common">Blood fluke</name>
    <dbReference type="NCBI Taxonomy" id="6185"/>
    <lineage>
        <taxon>Eukaryota</taxon>
        <taxon>Metazoa</taxon>
        <taxon>Spiralia</taxon>
        <taxon>Lophotrochozoa</taxon>
        <taxon>Platyhelminthes</taxon>
        <taxon>Trematoda</taxon>
        <taxon>Digenea</taxon>
        <taxon>Strigeidida</taxon>
        <taxon>Schistosomatoidea</taxon>
        <taxon>Schistosomatidae</taxon>
        <taxon>Schistosoma</taxon>
    </lineage>
</organism>
<reference evidence="1" key="1">
    <citation type="journal article" date="2012" name="Nat. Genet.">
        <title>Whole-genome sequence of Schistosoma haematobium.</title>
        <authorList>
            <person name="Young N.D."/>
            <person name="Jex A.R."/>
            <person name="Li B."/>
            <person name="Liu S."/>
            <person name="Yang L."/>
            <person name="Xiong Z."/>
            <person name="Li Y."/>
            <person name="Cantacessi C."/>
            <person name="Hall R.S."/>
            <person name="Xu X."/>
            <person name="Chen F."/>
            <person name="Wu X."/>
            <person name="Zerlotini A."/>
            <person name="Oliveira G."/>
            <person name="Hofmann A."/>
            <person name="Zhang G."/>
            <person name="Fang X."/>
            <person name="Kang Y."/>
            <person name="Campbell B.E."/>
            <person name="Loukas A."/>
            <person name="Ranganathan S."/>
            <person name="Rollinson D."/>
            <person name="Rinaldi G."/>
            <person name="Brindley P.J."/>
            <person name="Yang H."/>
            <person name="Wang J."/>
            <person name="Wang J."/>
            <person name="Gasser R.B."/>
        </authorList>
    </citation>
    <scope>NUCLEOTIDE SEQUENCE [LARGE SCALE GENOMIC DNA]</scope>
</reference>
<dbReference type="AlphaFoldDB" id="A0A094ZSQ4"/>
<dbReference type="EMBL" id="KL250927">
    <property type="protein sequence ID" value="KGB37795.1"/>
    <property type="molecule type" value="Genomic_DNA"/>
</dbReference>
<accession>A0A094ZSQ4</accession>